<proteinExistence type="predicted"/>
<comment type="caution">
    <text evidence="1">The sequence shown here is derived from an EMBL/GenBank/DDBJ whole genome shotgun (WGS) entry which is preliminary data.</text>
</comment>
<reference evidence="1" key="1">
    <citation type="submission" date="2023-04" db="EMBL/GenBank/DDBJ databases">
        <title>Phytophthora fragariaefolia NBRC 109709.</title>
        <authorList>
            <person name="Ichikawa N."/>
            <person name="Sato H."/>
            <person name="Tonouchi N."/>
        </authorList>
    </citation>
    <scope>NUCLEOTIDE SEQUENCE</scope>
    <source>
        <strain evidence="1">NBRC 109709</strain>
    </source>
</reference>
<evidence type="ECO:0000313" key="1">
    <source>
        <dbReference type="EMBL" id="GMF15667.1"/>
    </source>
</evidence>
<evidence type="ECO:0000313" key="2">
    <source>
        <dbReference type="Proteomes" id="UP001165121"/>
    </source>
</evidence>
<dbReference type="EMBL" id="BSXT01000039">
    <property type="protein sequence ID" value="GMF15667.1"/>
    <property type="molecule type" value="Genomic_DNA"/>
</dbReference>
<gene>
    <name evidence="1" type="ORF">Pfra01_000051600</name>
</gene>
<name>A0A9W6WSE1_9STRA</name>
<keyword evidence="2" id="KW-1185">Reference proteome</keyword>
<dbReference type="OrthoDB" id="10416908at2759"/>
<dbReference type="Proteomes" id="UP001165121">
    <property type="component" value="Unassembled WGS sequence"/>
</dbReference>
<accession>A0A9W6WSE1</accession>
<protein>
    <submittedName>
        <fullName evidence="1">Unnamed protein product</fullName>
    </submittedName>
</protein>
<sequence>MPQSRYGNVGGSYLVGLVTRYSLEKKTNADGLPIPTPLLKFFGESWISLCAVSPKYSGIPSLSDDFEEVDELGYGKWSAFRGPKELHIDLCPAEVEAIEGMSISPTASLGQVPGLYTHADGSTTTKLREESKGCFGRSATSSFFAFLPLSLWKQVVVFSNEYAITHGNSSPNPIERTRS</sequence>
<dbReference type="AlphaFoldDB" id="A0A9W6WSE1"/>
<organism evidence="1 2">
    <name type="scientific">Phytophthora fragariaefolia</name>
    <dbReference type="NCBI Taxonomy" id="1490495"/>
    <lineage>
        <taxon>Eukaryota</taxon>
        <taxon>Sar</taxon>
        <taxon>Stramenopiles</taxon>
        <taxon>Oomycota</taxon>
        <taxon>Peronosporomycetes</taxon>
        <taxon>Peronosporales</taxon>
        <taxon>Peronosporaceae</taxon>
        <taxon>Phytophthora</taxon>
    </lineage>
</organism>